<accession>A0A059CRG0</accession>
<gene>
    <name evidence="2" type="ORF">EUGRSUZ_C02291</name>
</gene>
<dbReference type="InParanoid" id="A0A059CRG0"/>
<feature type="transmembrane region" description="Helical" evidence="1">
    <location>
        <begin position="28"/>
        <end position="49"/>
    </location>
</feature>
<keyword evidence="1" id="KW-0472">Membrane</keyword>
<organism evidence="2">
    <name type="scientific">Eucalyptus grandis</name>
    <name type="common">Flooded gum</name>
    <dbReference type="NCBI Taxonomy" id="71139"/>
    <lineage>
        <taxon>Eukaryota</taxon>
        <taxon>Viridiplantae</taxon>
        <taxon>Streptophyta</taxon>
        <taxon>Embryophyta</taxon>
        <taxon>Tracheophyta</taxon>
        <taxon>Spermatophyta</taxon>
        <taxon>Magnoliopsida</taxon>
        <taxon>eudicotyledons</taxon>
        <taxon>Gunneridae</taxon>
        <taxon>Pentapetalae</taxon>
        <taxon>rosids</taxon>
        <taxon>malvids</taxon>
        <taxon>Myrtales</taxon>
        <taxon>Myrtaceae</taxon>
        <taxon>Myrtoideae</taxon>
        <taxon>Eucalypteae</taxon>
        <taxon>Eucalyptus</taxon>
    </lineage>
</organism>
<protein>
    <submittedName>
        <fullName evidence="2">Uncharacterized protein</fullName>
    </submittedName>
</protein>
<keyword evidence="1" id="KW-0812">Transmembrane</keyword>
<dbReference type="Gramene" id="KCW80932">
    <property type="protein sequence ID" value="KCW80932"/>
    <property type="gene ID" value="EUGRSUZ_C02291"/>
</dbReference>
<sequence>MVWWSNNKSWSYIEKSGLMFSSLSPRRIVAWGLDLGAVILTVVSLIWSVTVFAPCISKTGACWVAFNPFSYPRYHCLSMRVFD</sequence>
<evidence type="ECO:0000256" key="1">
    <source>
        <dbReference type="SAM" id="Phobius"/>
    </source>
</evidence>
<dbReference type="EMBL" id="KK198755">
    <property type="protein sequence ID" value="KCW80932.1"/>
    <property type="molecule type" value="Genomic_DNA"/>
</dbReference>
<evidence type="ECO:0000313" key="2">
    <source>
        <dbReference type="EMBL" id="KCW80932.1"/>
    </source>
</evidence>
<keyword evidence="1" id="KW-1133">Transmembrane helix</keyword>
<name>A0A059CRG0_EUCGR</name>
<dbReference type="AlphaFoldDB" id="A0A059CRG0"/>
<proteinExistence type="predicted"/>
<reference evidence="2" key="1">
    <citation type="submission" date="2013-07" db="EMBL/GenBank/DDBJ databases">
        <title>The genome of Eucalyptus grandis.</title>
        <authorList>
            <person name="Schmutz J."/>
            <person name="Hayes R."/>
            <person name="Myburg A."/>
            <person name="Tuskan G."/>
            <person name="Grattapaglia D."/>
            <person name="Rokhsar D.S."/>
        </authorList>
    </citation>
    <scope>NUCLEOTIDE SEQUENCE</scope>
    <source>
        <tissue evidence="2">Leaf extractions</tissue>
    </source>
</reference>